<dbReference type="GO" id="GO:0006487">
    <property type="term" value="P:protein N-linked glycosylation"/>
    <property type="evidence" value="ECO:0007669"/>
    <property type="project" value="TreeGrafter"/>
</dbReference>
<dbReference type="Pfam" id="PF01793">
    <property type="entry name" value="Glyco_transf_15"/>
    <property type="match status" value="1"/>
</dbReference>
<dbReference type="GO" id="GO:0005794">
    <property type="term" value="C:Golgi apparatus"/>
    <property type="evidence" value="ECO:0007669"/>
    <property type="project" value="TreeGrafter"/>
</dbReference>
<dbReference type="Proteomes" id="UP001383192">
    <property type="component" value="Unassembled WGS sequence"/>
</dbReference>
<organism evidence="3 4">
    <name type="scientific">Paramarasmius palmivorus</name>
    <dbReference type="NCBI Taxonomy" id="297713"/>
    <lineage>
        <taxon>Eukaryota</taxon>
        <taxon>Fungi</taxon>
        <taxon>Dikarya</taxon>
        <taxon>Basidiomycota</taxon>
        <taxon>Agaricomycotina</taxon>
        <taxon>Agaricomycetes</taxon>
        <taxon>Agaricomycetidae</taxon>
        <taxon>Agaricales</taxon>
        <taxon>Marasmiineae</taxon>
        <taxon>Marasmiaceae</taxon>
        <taxon>Paramarasmius</taxon>
    </lineage>
</organism>
<evidence type="ECO:0000256" key="2">
    <source>
        <dbReference type="ARBA" id="ARBA00022679"/>
    </source>
</evidence>
<dbReference type="GO" id="GO:0006493">
    <property type="term" value="P:protein O-linked glycosylation"/>
    <property type="evidence" value="ECO:0007669"/>
    <property type="project" value="TreeGrafter"/>
</dbReference>
<keyword evidence="2" id="KW-0808">Transferase</keyword>
<dbReference type="PANTHER" id="PTHR31121">
    <property type="entry name" value="ALPHA-1,2 MANNOSYLTRANSFERASE KTR1"/>
    <property type="match status" value="1"/>
</dbReference>
<accession>A0AAW0DVP9</accession>
<dbReference type="GO" id="GO:0016020">
    <property type="term" value="C:membrane"/>
    <property type="evidence" value="ECO:0007669"/>
    <property type="project" value="InterPro"/>
</dbReference>
<dbReference type="GO" id="GO:0000032">
    <property type="term" value="P:cell wall mannoprotein biosynthetic process"/>
    <property type="evidence" value="ECO:0007669"/>
    <property type="project" value="TreeGrafter"/>
</dbReference>
<evidence type="ECO:0008006" key="5">
    <source>
        <dbReference type="Google" id="ProtNLM"/>
    </source>
</evidence>
<gene>
    <name evidence="3" type="ORF">VNI00_002398</name>
</gene>
<evidence type="ECO:0000313" key="4">
    <source>
        <dbReference type="Proteomes" id="UP001383192"/>
    </source>
</evidence>
<dbReference type="Gene3D" id="3.90.550.10">
    <property type="entry name" value="Spore Coat Polysaccharide Biosynthesis Protein SpsA, Chain A"/>
    <property type="match status" value="1"/>
</dbReference>
<reference evidence="3 4" key="1">
    <citation type="submission" date="2024-01" db="EMBL/GenBank/DDBJ databases">
        <title>A draft genome for a cacao thread blight-causing isolate of Paramarasmius palmivorus.</title>
        <authorList>
            <person name="Baruah I.K."/>
            <person name="Bukari Y."/>
            <person name="Amoako-Attah I."/>
            <person name="Meinhardt L.W."/>
            <person name="Bailey B.A."/>
            <person name="Cohen S.P."/>
        </authorList>
    </citation>
    <scope>NUCLEOTIDE SEQUENCE [LARGE SCALE GENOMIC DNA]</scope>
    <source>
        <strain evidence="3 4">GH-12</strain>
    </source>
</reference>
<dbReference type="AlphaFoldDB" id="A0AAW0DVP9"/>
<name>A0AAW0DVP9_9AGAR</name>
<keyword evidence="4" id="KW-1185">Reference proteome</keyword>
<comment type="similarity">
    <text evidence="1">Belongs to the glycosyltransferase 15 family.</text>
</comment>
<dbReference type="InterPro" id="IPR029044">
    <property type="entry name" value="Nucleotide-diphossugar_trans"/>
</dbReference>
<comment type="caution">
    <text evidence="3">The sequence shown here is derived from an EMBL/GenBank/DDBJ whole genome shotgun (WGS) entry which is preliminary data.</text>
</comment>
<dbReference type="EMBL" id="JAYKXP010000006">
    <property type="protein sequence ID" value="KAK7056681.1"/>
    <property type="molecule type" value="Genomic_DNA"/>
</dbReference>
<evidence type="ECO:0000313" key="3">
    <source>
        <dbReference type="EMBL" id="KAK7056681.1"/>
    </source>
</evidence>
<dbReference type="SUPFAM" id="SSF53448">
    <property type="entry name" value="Nucleotide-diphospho-sugar transferases"/>
    <property type="match status" value="1"/>
</dbReference>
<proteinExistence type="inferred from homology"/>
<protein>
    <recommendedName>
        <fullName evidence="5">Glycosyltransferase family 15 protein</fullName>
    </recommendedName>
</protein>
<evidence type="ECO:0000256" key="1">
    <source>
        <dbReference type="ARBA" id="ARBA00007677"/>
    </source>
</evidence>
<dbReference type="GO" id="GO:0000026">
    <property type="term" value="F:alpha-1,2-mannosyltransferase activity"/>
    <property type="evidence" value="ECO:0007669"/>
    <property type="project" value="TreeGrafter"/>
</dbReference>
<dbReference type="InterPro" id="IPR002685">
    <property type="entry name" value="Glyco_trans_15"/>
</dbReference>
<sequence>MSLSRPKLFLFLALFTLSILIIFPTRQTYYTYISPTANSPTSNGRPNAVIFMLVPPSRLQQATLALLNVENRFNRHLKYPYVLFMSQSELATVSNETKSKIDWITQGRAQFAALTDESWEIPPFYDPKLVDASMREIGFSKGYRQMCRFYSGFFWKHPMVAKYDWLWRLDTDIEFHCDVPYDPVQRLIDADALYGFVQIAGDVDYVQPSLAGNVSAFMHSHSSLLPSHANMGFTWRNIPNALSGLGGNDDWTRMCMYNNFEISHRSIWESPLYTSFFEYLDHAGGFFYERWSDSPIHSFALAMALRKEQHQGWGYECPQRLDRCTCVREGAAENFNDNAQTWYEAEEYDSSRGDLV</sequence>
<dbReference type="PANTHER" id="PTHR31121:SF10">
    <property type="entry name" value="MANNOSYLTRANSFERASE KTR2-RELATED"/>
    <property type="match status" value="1"/>
</dbReference>